<organism evidence="3 4">
    <name type="scientific">Clohesyomyces aquaticus</name>
    <dbReference type="NCBI Taxonomy" id="1231657"/>
    <lineage>
        <taxon>Eukaryota</taxon>
        <taxon>Fungi</taxon>
        <taxon>Dikarya</taxon>
        <taxon>Ascomycota</taxon>
        <taxon>Pezizomycotina</taxon>
        <taxon>Dothideomycetes</taxon>
        <taxon>Pleosporomycetidae</taxon>
        <taxon>Pleosporales</taxon>
        <taxon>Lindgomycetaceae</taxon>
        <taxon>Clohesyomyces</taxon>
    </lineage>
</organism>
<feature type="compositionally biased region" description="Polar residues" evidence="1">
    <location>
        <begin position="51"/>
        <end position="60"/>
    </location>
</feature>
<dbReference type="Pfam" id="PF20233">
    <property type="entry name" value="DUF6590"/>
    <property type="match status" value="1"/>
</dbReference>
<dbReference type="AlphaFoldDB" id="A0A1Y2A6S0"/>
<evidence type="ECO:0000259" key="2">
    <source>
        <dbReference type="Pfam" id="PF20233"/>
    </source>
</evidence>
<proteinExistence type="predicted"/>
<comment type="caution">
    <text evidence="3">The sequence shown here is derived from an EMBL/GenBank/DDBJ whole genome shotgun (WGS) entry which is preliminary data.</text>
</comment>
<dbReference type="PANTHER" id="PTHR35391">
    <property type="entry name" value="C2H2-TYPE DOMAIN-CONTAINING PROTEIN-RELATED"/>
    <property type="match status" value="1"/>
</dbReference>
<evidence type="ECO:0000313" key="3">
    <source>
        <dbReference type="EMBL" id="ORY18199.1"/>
    </source>
</evidence>
<dbReference type="InterPro" id="IPR046497">
    <property type="entry name" value="DUF6590"/>
</dbReference>
<feature type="region of interest" description="Disordered" evidence="1">
    <location>
        <begin position="91"/>
        <end position="110"/>
    </location>
</feature>
<dbReference type="STRING" id="1231657.A0A1Y2A6S0"/>
<feature type="compositionally biased region" description="Basic and acidic residues" evidence="1">
    <location>
        <begin position="96"/>
        <end position="110"/>
    </location>
</feature>
<dbReference type="OrthoDB" id="3559580at2759"/>
<name>A0A1Y2A6S0_9PLEO</name>
<accession>A0A1Y2A6S0</accession>
<keyword evidence="4" id="KW-1185">Reference proteome</keyword>
<dbReference type="EMBL" id="MCFA01000008">
    <property type="protein sequence ID" value="ORY18199.1"/>
    <property type="molecule type" value="Genomic_DNA"/>
</dbReference>
<feature type="domain" description="DUF6590" evidence="2">
    <location>
        <begin position="130"/>
        <end position="279"/>
    </location>
</feature>
<dbReference type="PANTHER" id="PTHR35391:SF5">
    <property type="entry name" value="DUF6590 DOMAIN-CONTAINING PROTEIN"/>
    <property type="match status" value="1"/>
</dbReference>
<dbReference type="Proteomes" id="UP000193144">
    <property type="component" value="Unassembled WGS sequence"/>
</dbReference>
<evidence type="ECO:0000256" key="1">
    <source>
        <dbReference type="SAM" id="MobiDB-lite"/>
    </source>
</evidence>
<feature type="region of interest" description="Disordered" evidence="1">
    <location>
        <begin position="45"/>
        <end position="69"/>
    </location>
</feature>
<evidence type="ECO:0000313" key="4">
    <source>
        <dbReference type="Proteomes" id="UP000193144"/>
    </source>
</evidence>
<reference evidence="3 4" key="1">
    <citation type="submission" date="2016-07" db="EMBL/GenBank/DDBJ databases">
        <title>Pervasive Adenine N6-methylation of Active Genes in Fungi.</title>
        <authorList>
            <consortium name="DOE Joint Genome Institute"/>
            <person name="Mondo S.J."/>
            <person name="Dannebaum R.O."/>
            <person name="Kuo R.C."/>
            <person name="Labutti K."/>
            <person name="Haridas S."/>
            <person name="Kuo A."/>
            <person name="Salamov A."/>
            <person name="Ahrendt S.R."/>
            <person name="Lipzen A."/>
            <person name="Sullivan W."/>
            <person name="Andreopoulos W.B."/>
            <person name="Clum A."/>
            <person name="Lindquist E."/>
            <person name="Daum C."/>
            <person name="Ramamoorthy G.K."/>
            <person name="Gryganskyi A."/>
            <person name="Culley D."/>
            <person name="Magnuson J.K."/>
            <person name="James T.Y."/>
            <person name="O'Malley M.A."/>
            <person name="Stajich J.E."/>
            <person name="Spatafora J.W."/>
            <person name="Visel A."/>
            <person name="Grigoriev I.V."/>
        </authorList>
    </citation>
    <scope>NUCLEOTIDE SEQUENCE [LARGE SCALE GENOMIC DNA]</scope>
    <source>
        <strain evidence="3 4">CBS 115471</strain>
    </source>
</reference>
<sequence>MSEYTPWIWSPEYQRHYCYRVDPETGETKYLWSEPVAPAESAETYAAPRSTPAQTILPQTGSGSSSGNYTYHHAHPGAATAQPVAPLPEDVQETVGGDKPRRYIKTGRDSSEVENLDSRFRRVASHHHAHFFRRGRVFKMLWTEPAGRDAPGNTRGSTHFSLVRFNETAYSEIRRFVVLQNKGTFSQCIPVQTYRGQGATKRGLVVEDHAIIYTADPGIGAPTPFEGEDITKHPIRVQSSSGEQLESASRVNFGKPYAVEHNCKVMDVGIVGDEHIHLLVGYFRQAMDVPL</sequence>
<gene>
    <name evidence="3" type="ORF">BCR34DRAFT_554381</name>
</gene>
<protein>
    <recommendedName>
        <fullName evidence="2">DUF6590 domain-containing protein</fullName>
    </recommendedName>
</protein>